<name>A0A7C1JAN9_9CHLR</name>
<feature type="domain" description="Glycosyltransferase subfamily 4-like N-terminal" evidence="1">
    <location>
        <begin position="16"/>
        <end position="244"/>
    </location>
</feature>
<evidence type="ECO:0000313" key="2">
    <source>
        <dbReference type="EMBL" id="HDX30104.1"/>
    </source>
</evidence>
<dbReference type="Gene3D" id="3.40.50.2000">
    <property type="entry name" value="Glycogen Phosphorylase B"/>
    <property type="match status" value="2"/>
</dbReference>
<dbReference type="InterPro" id="IPR028098">
    <property type="entry name" value="Glyco_trans_4-like_N"/>
</dbReference>
<gene>
    <name evidence="2" type="ORF">ENQ20_01265</name>
</gene>
<dbReference type="EMBL" id="DSMG01000015">
    <property type="protein sequence ID" value="HDX30104.1"/>
    <property type="molecule type" value="Genomic_DNA"/>
</dbReference>
<dbReference type="InterPro" id="IPR050194">
    <property type="entry name" value="Glycosyltransferase_grp1"/>
</dbReference>
<proteinExistence type="predicted"/>
<dbReference type="PANTHER" id="PTHR45947">
    <property type="entry name" value="SULFOQUINOVOSYL TRANSFERASE SQD2"/>
    <property type="match status" value="1"/>
</dbReference>
<comment type="caution">
    <text evidence="2">The sequence shown here is derived from an EMBL/GenBank/DDBJ whole genome shotgun (WGS) entry which is preliminary data.</text>
</comment>
<protein>
    <submittedName>
        <fullName evidence="2">Glycosyltransferase</fullName>
    </submittedName>
</protein>
<dbReference type="CDD" id="cd03823">
    <property type="entry name" value="GT4_ExpE7-like"/>
    <property type="match status" value="1"/>
</dbReference>
<dbReference type="GO" id="GO:0016757">
    <property type="term" value="F:glycosyltransferase activity"/>
    <property type="evidence" value="ECO:0007669"/>
    <property type="project" value="TreeGrafter"/>
</dbReference>
<dbReference type="SUPFAM" id="SSF53756">
    <property type="entry name" value="UDP-Glycosyltransferase/glycogen phosphorylase"/>
    <property type="match status" value="1"/>
</dbReference>
<sequence>MRIVLPVHHFPPRYVAGAELYTYRLAKWLQAHGHEVEVIAIEDIESGSATKVAAVHDHYHGVPVWRLSFNLLKAPRRQLWEFDNPLLGEWFAHYFQRQRPDLAHFQAGYLIGVAPIFAAHQARVPIVLTLHDYWYLCPQHTLQRSDDRLCAAPPQDPLECARCRLWNRHPYHHLERWPKVRALAAKFPWPADGELMALRRQRAQAALDCVAQVIALSHFMAGLFAEHVDAERLVLCRPGIDIKRFQKRPERGVGPVLRFGYVGQVAAHKGVHLLIEAFQSLQERGRQLELHIWGGGNPAYIASLKQKAARDPRIVFHGRFAHERLPEILSTLDYVVVPSVWYENSPLAILEAYAAHIPVISADQGGMAELVNHGQDGLQFRIGDAGDLARALQRIVDEPELTVRLQQGVRMRSVRTEEEEMYQLLSIYETARAIAVKEPCKLDDSCSVKRSDN</sequence>
<accession>A0A7C1JAN9</accession>
<dbReference type="Pfam" id="PF13439">
    <property type="entry name" value="Glyco_transf_4"/>
    <property type="match status" value="1"/>
</dbReference>
<reference evidence="2" key="1">
    <citation type="journal article" date="2020" name="mSystems">
        <title>Genome- and Community-Level Interaction Insights into Carbon Utilization and Element Cycling Functions of Hydrothermarchaeota in Hydrothermal Sediment.</title>
        <authorList>
            <person name="Zhou Z."/>
            <person name="Liu Y."/>
            <person name="Xu W."/>
            <person name="Pan J."/>
            <person name="Luo Z.H."/>
            <person name="Li M."/>
        </authorList>
    </citation>
    <scope>NUCLEOTIDE SEQUENCE [LARGE SCALE GENOMIC DNA]</scope>
    <source>
        <strain evidence="2">SpSt-289</strain>
    </source>
</reference>
<dbReference type="Pfam" id="PF13692">
    <property type="entry name" value="Glyco_trans_1_4"/>
    <property type="match status" value="1"/>
</dbReference>
<evidence type="ECO:0000259" key="1">
    <source>
        <dbReference type="Pfam" id="PF13439"/>
    </source>
</evidence>
<keyword evidence="2" id="KW-0808">Transferase</keyword>
<dbReference type="AlphaFoldDB" id="A0A7C1JAN9"/>
<dbReference type="PANTHER" id="PTHR45947:SF13">
    <property type="entry name" value="TRANSFERASE"/>
    <property type="match status" value="1"/>
</dbReference>
<organism evidence="2">
    <name type="scientific">Caldilinea aerophila</name>
    <dbReference type="NCBI Taxonomy" id="133453"/>
    <lineage>
        <taxon>Bacteria</taxon>
        <taxon>Bacillati</taxon>
        <taxon>Chloroflexota</taxon>
        <taxon>Caldilineae</taxon>
        <taxon>Caldilineales</taxon>
        <taxon>Caldilineaceae</taxon>
        <taxon>Caldilinea</taxon>
    </lineage>
</organism>